<dbReference type="InterPro" id="IPR011990">
    <property type="entry name" value="TPR-like_helical_dom_sf"/>
</dbReference>
<dbReference type="SUPFAM" id="SSF50978">
    <property type="entry name" value="WD40 repeat-like"/>
    <property type="match status" value="1"/>
</dbReference>
<dbReference type="PANTHER" id="PTHR15574:SF40">
    <property type="entry name" value="WD AND TETRATRICOPEPTIDE REPEATS PROTEIN 1"/>
    <property type="match status" value="1"/>
</dbReference>
<dbReference type="PROSITE" id="PS50082">
    <property type="entry name" value="WD_REPEATS_2"/>
    <property type="match status" value="2"/>
</dbReference>
<dbReference type="GO" id="GO:0005737">
    <property type="term" value="C:cytoplasm"/>
    <property type="evidence" value="ECO:0007669"/>
    <property type="project" value="TreeGrafter"/>
</dbReference>
<feature type="region of interest" description="Disordered" evidence="5">
    <location>
        <begin position="327"/>
        <end position="350"/>
    </location>
</feature>
<dbReference type="Gene3D" id="2.130.10.10">
    <property type="entry name" value="YVTN repeat-like/Quinoprotein amine dehydrogenase"/>
    <property type="match status" value="2"/>
</dbReference>
<feature type="region of interest" description="Disordered" evidence="5">
    <location>
        <begin position="1"/>
        <end position="22"/>
    </location>
</feature>
<dbReference type="InterPro" id="IPR036322">
    <property type="entry name" value="WD40_repeat_dom_sf"/>
</dbReference>
<name>A0A914W9X5_9BILA</name>
<dbReference type="SMART" id="SM00320">
    <property type="entry name" value="WD40"/>
    <property type="match status" value="7"/>
</dbReference>
<dbReference type="Proteomes" id="UP000887566">
    <property type="component" value="Unplaced"/>
</dbReference>
<dbReference type="PROSITE" id="PS50294">
    <property type="entry name" value="WD_REPEATS_REGION"/>
    <property type="match status" value="1"/>
</dbReference>
<dbReference type="Gene3D" id="1.25.40.10">
    <property type="entry name" value="Tetratricopeptide repeat domain"/>
    <property type="match status" value="1"/>
</dbReference>
<dbReference type="WBParaSite" id="PSAMB.scaffold3567size29209.g21947.t1">
    <property type="protein sequence ID" value="PSAMB.scaffold3567size29209.g21947.t1"/>
    <property type="gene ID" value="PSAMB.scaffold3567size29209.g21947"/>
</dbReference>
<organism evidence="6 7">
    <name type="scientific">Plectus sambesii</name>
    <dbReference type="NCBI Taxonomy" id="2011161"/>
    <lineage>
        <taxon>Eukaryota</taxon>
        <taxon>Metazoa</taxon>
        <taxon>Ecdysozoa</taxon>
        <taxon>Nematoda</taxon>
        <taxon>Chromadorea</taxon>
        <taxon>Plectida</taxon>
        <taxon>Plectina</taxon>
        <taxon>Plectoidea</taxon>
        <taxon>Plectidae</taxon>
        <taxon>Plectus</taxon>
    </lineage>
</organism>
<evidence type="ECO:0000256" key="3">
    <source>
        <dbReference type="PROSITE-ProRule" id="PRU00221"/>
    </source>
</evidence>
<evidence type="ECO:0000256" key="2">
    <source>
        <dbReference type="ARBA" id="ARBA00022737"/>
    </source>
</evidence>
<keyword evidence="6" id="KW-1185">Reference proteome</keyword>
<evidence type="ECO:0000256" key="4">
    <source>
        <dbReference type="PROSITE-ProRule" id="PRU00339"/>
    </source>
</evidence>
<sequence>MNTNLTNRVYNRQRNASTSSFQRHSYASEDLVKRLGLETELQGHTGCVNCLQWNEDGTILASGSDDQHVVLWDPFKRRKLHAFHTGHRNNIFSVQFVPESGDRLLLSCAGDNTARLHDVNRTDDQRCVQVYACHAARVKRLAVTAAAPHLFWSAGEDGLVLQMDIREPPTCTAECNHVLINLIYHCGPDAEVKSIAINPTRPELIAVGSNDPFVRVFDRRMLRTCRVAIGQTASLTSDDAAGSAPETSAQYYVSGHLPIIHGDYRRRLRQLAVTNLTFSPAGDELLVNLGGEQIYLFDVVTNQRKASLLTDLSGLLDRALIRANEKPSTSTGNGYHLNGTTNGHTNGVSNGASNGASNGFLLTQSKPPGAMKPRVEALKQHANRLFEQERYSAAIALYSRALLLAPESAVLYANRAAALMRRGWDGDTYAALRDCYATLQRDPAHVKALFRLARCLLDNKMYTEARQCLRLFKAKYPEQAGSSAFDALEKDVRRIASESTGRTVNDRDALYSSRRPRGTRAVSVSAPSESGAESCDSAPEGVSMLDYRLRQYAADYKRRYCGHCNTTTDIKEANFFGGNGEFIIAGSDDGTFLIWDRATCNIVSVLRGDESIVNCLQPHPSLCVLATSGIEQVVRLWSPRSEANYENERAVADVDAVATANQRRMNSDPLEVMLSNIGYHFEPNPSADSPGEGASVQCRQS</sequence>
<dbReference type="Pfam" id="PF00400">
    <property type="entry name" value="WD40"/>
    <property type="match status" value="4"/>
</dbReference>
<dbReference type="InterPro" id="IPR019734">
    <property type="entry name" value="TPR_rpt"/>
</dbReference>
<accession>A0A914W9X5</accession>
<dbReference type="GO" id="GO:0045717">
    <property type="term" value="P:negative regulation of fatty acid biosynthetic process"/>
    <property type="evidence" value="ECO:0007669"/>
    <property type="project" value="TreeGrafter"/>
</dbReference>
<dbReference type="AlphaFoldDB" id="A0A914W9X5"/>
<dbReference type="PROSITE" id="PS50005">
    <property type="entry name" value="TPR"/>
    <property type="match status" value="1"/>
</dbReference>
<feature type="repeat" description="WD" evidence="3">
    <location>
        <begin position="576"/>
        <end position="596"/>
    </location>
</feature>
<keyword evidence="2" id="KW-0677">Repeat</keyword>
<evidence type="ECO:0000256" key="1">
    <source>
        <dbReference type="ARBA" id="ARBA00022574"/>
    </source>
</evidence>
<evidence type="ECO:0000313" key="7">
    <source>
        <dbReference type="WBParaSite" id="PSAMB.scaffold3567size29209.g21947.t1"/>
    </source>
</evidence>
<dbReference type="PANTHER" id="PTHR15574">
    <property type="entry name" value="WD REPEAT DOMAIN-CONTAINING FAMILY"/>
    <property type="match status" value="1"/>
</dbReference>
<dbReference type="InterPro" id="IPR045151">
    <property type="entry name" value="DCAF8"/>
</dbReference>
<keyword evidence="1 3" id="KW-0853">WD repeat</keyword>
<dbReference type="SMART" id="SM00028">
    <property type="entry name" value="TPR"/>
    <property type="match status" value="3"/>
</dbReference>
<keyword evidence="4" id="KW-0802">TPR repeat</keyword>
<feature type="region of interest" description="Disordered" evidence="5">
    <location>
        <begin position="506"/>
        <end position="537"/>
    </location>
</feature>
<evidence type="ECO:0000313" key="6">
    <source>
        <dbReference type="Proteomes" id="UP000887566"/>
    </source>
</evidence>
<feature type="repeat" description="TPR" evidence="4">
    <location>
        <begin position="375"/>
        <end position="408"/>
    </location>
</feature>
<feature type="repeat" description="WD" evidence="3">
    <location>
        <begin position="41"/>
        <end position="73"/>
    </location>
</feature>
<protein>
    <submittedName>
        <fullName evidence="7">WD and tetratricopeptide repeats protein 1</fullName>
    </submittedName>
</protein>
<reference evidence="7" key="1">
    <citation type="submission" date="2022-11" db="UniProtKB">
        <authorList>
            <consortium name="WormBaseParasite"/>
        </authorList>
    </citation>
    <scope>IDENTIFICATION</scope>
</reference>
<dbReference type="InterPro" id="IPR001680">
    <property type="entry name" value="WD40_rpt"/>
</dbReference>
<dbReference type="InterPro" id="IPR015943">
    <property type="entry name" value="WD40/YVTN_repeat-like_dom_sf"/>
</dbReference>
<proteinExistence type="predicted"/>
<dbReference type="SUPFAM" id="SSF48452">
    <property type="entry name" value="TPR-like"/>
    <property type="match status" value="1"/>
</dbReference>
<evidence type="ECO:0000256" key="5">
    <source>
        <dbReference type="SAM" id="MobiDB-lite"/>
    </source>
</evidence>
<dbReference type="GO" id="GO:0080008">
    <property type="term" value="C:Cul4-RING E3 ubiquitin ligase complex"/>
    <property type="evidence" value="ECO:0007669"/>
    <property type="project" value="TreeGrafter"/>
</dbReference>
<dbReference type="Pfam" id="PF14559">
    <property type="entry name" value="TPR_19"/>
    <property type="match status" value="1"/>
</dbReference>